<dbReference type="PIRSF" id="PIRSF028234">
    <property type="entry name" value="UCP028234"/>
    <property type="match status" value="1"/>
</dbReference>
<proteinExistence type="predicted"/>
<dbReference type="InterPro" id="IPR016876">
    <property type="entry name" value="UCP028234"/>
</dbReference>
<dbReference type="FunFam" id="3.40.50.150:FF:000442">
    <property type="entry name" value="tRNA (Adenine22-N1)-methyltransferase TrmK"/>
    <property type="match status" value="1"/>
</dbReference>
<dbReference type="Gene3D" id="3.40.50.150">
    <property type="entry name" value="Vaccinia Virus protein VP39"/>
    <property type="match status" value="1"/>
</dbReference>
<dbReference type="RefSeq" id="WP_036817984.1">
    <property type="nucleotide sequence ID" value="NZ_JGVO01000116.1"/>
</dbReference>
<dbReference type="SUPFAM" id="SSF53335">
    <property type="entry name" value="S-adenosyl-L-methionine-dependent methyltransferases"/>
    <property type="match status" value="1"/>
</dbReference>
<keyword evidence="2" id="KW-1185">Reference proteome</keyword>
<keyword evidence="1" id="KW-0489">Methyltransferase</keyword>
<dbReference type="OrthoDB" id="6862131at2"/>
<gene>
    <name evidence="1" type="ORF">C9I98_00140</name>
</gene>
<name>A0A2T3NZK7_9GAMM</name>
<comment type="caution">
    <text evidence="1">The sequence shown here is derived from an EMBL/GenBank/DDBJ whole genome shotgun (WGS) entry which is preliminary data.</text>
</comment>
<sequence>MKLSKRLKQIEQMVTPGYTHIWDCCCDHGLIGAALLSRLSAECVHFVDIVPELMLTVESNLQRFYPEGAWEVHCQDVSALPLSQFEGKQLVIIAGVGGDLMAELVESIYHHHQNRNIDFLLCPVNNPFTLRQKLIELDFGLKQEVLIEDNQRFYEIMLVSSMIEKNDPIDAVGSQIWQTNCAKQEDVIARYITKTLNHYRRLQRGNTGNVAEIINGYSAVVV</sequence>
<keyword evidence="1" id="KW-0808">Transferase</keyword>
<dbReference type="Proteomes" id="UP000241771">
    <property type="component" value="Unassembled WGS sequence"/>
</dbReference>
<dbReference type="PANTHER" id="PTHR38451:SF1">
    <property type="entry name" value="TRNA (ADENINE(22)-N(1))-METHYLTRANSFERASE"/>
    <property type="match status" value="1"/>
</dbReference>
<organism evidence="1 2">
    <name type="scientific">Photobacterium sanctipauli</name>
    <dbReference type="NCBI Taxonomy" id="1342794"/>
    <lineage>
        <taxon>Bacteria</taxon>
        <taxon>Pseudomonadati</taxon>
        <taxon>Pseudomonadota</taxon>
        <taxon>Gammaproteobacteria</taxon>
        <taxon>Vibrionales</taxon>
        <taxon>Vibrionaceae</taxon>
        <taxon>Photobacterium</taxon>
    </lineage>
</organism>
<accession>A0A2T3NZK7</accession>
<dbReference type="GO" id="GO:0008168">
    <property type="term" value="F:methyltransferase activity"/>
    <property type="evidence" value="ECO:0007669"/>
    <property type="project" value="UniProtKB-KW"/>
</dbReference>
<dbReference type="PANTHER" id="PTHR38451">
    <property type="entry name" value="TRNA (ADENINE(22)-N(1))-METHYLTRANSFERASE"/>
    <property type="match status" value="1"/>
</dbReference>
<dbReference type="InterPro" id="IPR029063">
    <property type="entry name" value="SAM-dependent_MTases_sf"/>
</dbReference>
<evidence type="ECO:0000313" key="1">
    <source>
        <dbReference type="EMBL" id="PSW21716.1"/>
    </source>
</evidence>
<dbReference type="GO" id="GO:0032259">
    <property type="term" value="P:methylation"/>
    <property type="evidence" value="ECO:0007669"/>
    <property type="project" value="UniProtKB-KW"/>
</dbReference>
<reference evidence="1 2" key="1">
    <citation type="submission" date="2018-01" db="EMBL/GenBank/DDBJ databases">
        <title>Whole genome sequencing of Histamine producing bacteria.</title>
        <authorList>
            <person name="Butler K."/>
        </authorList>
    </citation>
    <scope>NUCLEOTIDE SEQUENCE [LARGE SCALE GENOMIC DNA]</scope>
    <source>
        <strain evidence="1 2">DSM 100436</strain>
    </source>
</reference>
<dbReference type="AlphaFoldDB" id="A0A2T3NZK7"/>
<protein>
    <submittedName>
        <fullName evidence="1">SAM-dependent methyltransferase</fullName>
    </submittedName>
</protein>
<evidence type="ECO:0000313" key="2">
    <source>
        <dbReference type="Proteomes" id="UP000241771"/>
    </source>
</evidence>
<dbReference type="Pfam" id="PF12847">
    <property type="entry name" value="Methyltransf_18"/>
    <property type="match status" value="1"/>
</dbReference>
<dbReference type="EMBL" id="PYMA01000001">
    <property type="protein sequence ID" value="PSW21716.1"/>
    <property type="molecule type" value="Genomic_DNA"/>
</dbReference>